<dbReference type="EMBL" id="LN890655">
    <property type="protein sequence ID" value="CUS05251.2"/>
    <property type="molecule type" value="Genomic_DNA"/>
</dbReference>
<gene>
    <name evidence="9" type="ORF">CFX0092_A3373</name>
</gene>
<evidence type="ECO:0000313" key="9">
    <source>
        <dbReference type="EMBL" id="CUS05251.2"/>
    </source>
</evidence>
<dbReference type="InterPro" id="IPR028090">
    <property type="entry name" value="JAB_dom_prok"/>
</dbReference>
<organism evidence="9 10">
    <name type="scientific">Candidatus Promineifilum breve</name>
    <dbReference type="NCBI Taxonomy" id="1806508"/>
    <lineage>
        <taxon>Bacteria</taxon>
        <taxon>Bacillati</taxon>
        <taxon>Chloroflexota</taxon>
        <taxon>Ardenticatenia</taxon>
        <taxon>Candidatus Promineifilales</taxon>
        <taxon>Candidatus Promineifilaceae</taxon>
        <taxon>Candidatus Promineifilum</taxon>
    </lineage>
</organism>
<proteinExistence type="predicted"/>
<evidence type="ECO:0000256" key="3">
    <source>
        <dbReference type="ARBA" id="ARBA00022801"/>
    </source>
</evidence>
<keyword evidence="7" id="KW-1133">Transmembrane helix</keyword>
<keyword evidence="7" id="KW-0812">Transmembrane</keyword>
<protein>
    <recommendedName>
        <fullName evidence="8">MPN domain-containing protein</fullName>
    </recommendedName>
</protein>
<dbReference type="KEGG" id="pbf:CFX0092_A3373"/>
<evidence type="ECO:0000256" key="5">
    <source>
        <dbReference type="ARBA" id="ARBA00023049"/>
    </source>
</evidence>
<dbReference type="GO" id="GO:0008237">
    <property type="term" value="F:metallopeptidase activity"/>
    <property type="evidence" value="ECO:0007669"/>
    <property type="project" value="UniProtKB-KW"/>
</dbReference>
<evidence type="ECO:0000256" key="7">
    <source>
        <dbReference type="SAM" id="Phobius"/>
    </source>
</evidence>
<dbReference type="InterPro" id="IPR037518">
    <property type="entry name" value="MPN"/>
</dbReference>
<name>A0A160T4M0_9CHLR</name>
<feature type="transmembrane region" description="Helical" evidence="7">
    <location>
        <begin position="257"/>
        <end position="278"/>
    </location>
</feature>
<evidence type="ECO:0000256" key="2">
    <source>
        <dbReference type="ARBA" id="ARBA00022723"/>
    </source>
</evidence>
<accession>A0A160T4M0</accession>
<evidence type="ECO:0000256" key="1">
    <source>
        <dbReference type="ARBA" id="ARBA00022670"/>
    </source>
</evidence>
<keyword evidence="5" id="KW-0482">Metalloprotease</keyword>
<dbReference type="Gene3D" id="3.40.140.10">
    <property type="entry name" value="Cytidine Deaminase, domain 2"/>
    <property type="match status" value="1"/>
</dbReference>
<evidence type="ECO:0000313" key="10">
    <source>
        <dbReference type="Proteomes" id="UP000215027"/>
    </source>
</evidence>
<evidence type="ECO:0000259" key="8">
    <source>
        <dbReference type="PROSITE" id="PS50249"/>
    </source>
</evidence>
<dbReference type="RefSeq" id="WP_095044488.1">
    <property type="nucleotide sequence ID" value="NZ_LN890655.1"/>
</dbReference>
<dbReference type="Proteomes" id="UP000215027">
    <property type="component" value="Chromosome I"/>
</dbReference>
<dbReference type="GO" id="GO:0046872">
    <property type="term" value="F:metal ion binding"/>
    <property type="evidence" value="ECO:0007669"/>
    <property type="project" value="UniProtKB-KW"/>
</dbReference>
<dbReference type="AlphaFoldDB" id="A0A160T4M0"/>
<evidence type="ECO:0000256" key="6">
    <source>
        <dbReference type="SAM" id="MobiDB-lite"/>
    </source>
</evidence>
<feature type="compositionally biased region" description="Polar residues" evidence="6">
    <location>
        <begin position="1"/>
        <end position="10"/>
    </location>
</feature>
<dbReference type="SUPFAM" id="SSF102712">
    <property type="entry name" value="JAB1/MPN domain"/>
    <property type="match status" value="1"/>
</dbReference>
<feature type="domain" description="MPN" evidence="8">
    <location>
        <begin position="65"/>
        <end position="202"/>
    </location>
</feature>
<keyword evidence="2" id="KW-0479">Metal-binding</keyword>
<keyword evidence="1" id="KW-0645">Protease</keyword>
<evidence type="ECO:0000256" key="4">
    <source>
        <dbReference type="ARBA" id="ARBA00022833"/>
    </source>
</evidence>
<dbReference type="PROSITE" id="PS50249">
    <property type="entry name" value="MPN"/>
    <property type="match status" value="1"/>
</dbReference>
<keyword evidence="7" id="KW-0472">Membrane</keyword>
<keyword evidence="10" id="KW-1185">Reference proteome</keyword>
<sequence length="416" mass="44831">MTSASSSVSQGAPLPPGETARDEALTAVVAAHRQALAALPLRQLPAPPAQWLHHGQVPGDGQPLVLMHQTALLQIIAHSRSNTNVELGGALLGQVYRYKSGVVVEVKAALPATSSDHGPVHFTFSADSWSSLHRDRAAHYANLDIIGWFHTHPDLGVFYSGDDVVVHSAAFTQPWHVGLVVDPLRDEAAFFGWVGGALSPLAGFYELPERQPQTVIPWRAVATTVWDKPYEAQQMAEADSRVVLARNGRPRFSGRELGLAASAAALLLSFFLVVGGVLPLMRRVELLETTLLNLAQVSLSASNAQSCPDPRLRILVPLNGQAYVAGATIQLIGTAEYPDARRYQTEYRPAGSETWLLIDRLRADTRLGPLADWVTTDLPPGDYELRLSPVDLNNIRLADSSPCAVSISLSPATAQP</sequence>
<dbReference type="OrthoDB" id="3292458at2"/>
<dbReference type="Pfam" id="PF14464">
    <property type="entry name" value="Prok-JAB"/>
    <property type="match status" value="1"/>
</dbReference>
<dbReference type="GO" id="GO:0006508">
    <property type="term" value="P:proteolysis"/>
    <property type="evidence" value="ECO:0007669"/>
    <property type="project" value="UniProtKB-KW"/>
</dbReference>
<keyword evidence="3" id="KW-0378">Hydrolase</keyword>
<reference evidence="9" key="1">
    <citation type="submission" date="2016-01" db="EMBL/GenBank/DDBJ databases">
        <authorList>
            <person name="Mcilroy J.S."/>
            <person name="Karst M S."/>
            <person name="Albertsen M."/>
        </authorList>
    </citation>
    <scope>NUCLEOTIDE SEQUENCE</scope>
    <source>
        <strain evidence="9">Cfx-K</strain>
    </source>
</reference>
<feature type="region of interest" description="Disordered" evidence="6">
    <location>
        <begin position="1"/>
        <end position="20"/>
    </location>
</feature>
<keyword evidence="4" id="KW-0862">Zinc</keyword>